<comment type="caution">
    <text evidence="3">The sequence shown here is derived from an EMBL/GenBank/DDBJ whole genome shotgun (WGS) entry which is preliminary data.</text>
</comment>
<feature type="compositionally biased region" description="Low complexity" evidence="1">
    <location>
        <begin position="29"/>
        <end position="42"/>
    </location>
</feature>
<dbReference type="EMBL" id="LLXU01000074">
    <property type="protein sequence ID" value="KRG43644.1"/>
    <property type="molecule type" value="Genomic_DNA"/>
</dbReference>
<feature type="signal peptide" evidence="2">
    <location>
        <begin position="1"/>
        <end position="20"/>
    </location>
</feature>
<protein>
    <submittedName>
        <fullName evidence="3">Copper resistance protein CopB</fullName>
    </submittedName>
</protein>
<dbReference type="InterPro" id="IPR007939">
    <property type="entry name" value="Cu-R_B_prcur"/>
</dbReference>
<feature type="region of interest" description="Disordered" evidence="1">
    <location>
        <begin position="29"/>
        <end position="89"/>
    </location>
</feature>
<feature type="compositionally biased region" description="Basic and acidic residues" evidence="1">
    <location>
        <begin position="43"/>
        <end position="80"/>
    </location>
</feature>
<keyword evidence="4" id="KW-1185">Reference proteome</keyword>
<evidence type="ECO:0000313" key="3">
    <source>
        <dbReference type="EMBL" id="KRG43644.1"/>
    </source>
</evidence>
<evidence type="ECO:0000256" key="2">
    <source>
        <dbReference type="SAM" id="SignalP"/>
    </source>
</evidence>
<dbReference type="GO" id="GO:0005507">
    <property type="term" value="F:copper ion binding"/>
    <property type="evidence" value="ECO:0007669"/>
    <property type="project" value="InterPro"/>
</dbReference>
<accession>A0A0R0AF78</accession>
<dbReference type="GO" id="GO:0009279">
    <property type="term" value="C:cell outer membrane"/>
    <property type="evidence" value="ECO:0007669"/>
    <property type="project" value="InterPro"/>
</dbReference>
<proteinExistence type="predicted"/>
<sequence length="322" mass="35298">MSARILLACGLVLSAPLAAAQDPAAARQASSAAADDMSQMDHSQMDHSQMDHSQMDHSQMDHSQMDHSQMDHSRMDHSQMDHSSSAPRTPIPPVTADDLAAAFPTLHGSHAHAGAPVHYLLVDRLEGWDRDAGSGQAWEVNGWYGGDIHRLRLRSEGEREDGRTHSADAELLYGRAISPWWELVAGVRQDFAPGASRTRAAFGIQGLAPYKFELSATAYIGDGSDAALRVEGEYTLLLTSRWILQPRLEANVSAHEDAQRGEGGGLDSASVGLRLRYEISRRFAPYIGWEHERRFGDAARLAEADGEASRASRFVAGVRFWF</sequence>
<dbReference type="Pfam" id="PF05275">
    <property type="entry name" value="CopB"/>
    <property type="match status" value="1"/>
</dbReference>
<dbReference type="Proteomes" id="UP000051802">
    <property type="component" value="Unassembled WGS sequence"/>
</dbReference>
<dbReference type="AlphaFoldDB" id="A0A0R0AF78"/>
<organism evidence="3 4">
    <name type="scientific">Stenotrophomonas panacihumi</name>
    <dbReference type="NCBI Taxonomy" id="676599"/>
    <lineage>
        <taxon>Bacteria</taxon>
        <taxon>Pseudomonadati</taxon>
        <taxon>Pseudomonadota</taxon>
        <taxon>Gammaproteobacteria</taxon>
        <taxon>Lysobacterales</taxon>
        <taxon>Lysobacteraceae</taxon>
        <taxon>Stenotrophomonas</taxon>
    </lineage>
</organism>
<reference evidence="3 4" key="1">
    <citation type="submission" date="2015-10" db="EMBL/GenBank/DDBJ databases">
        <title>Genome sequencing and analysis of members of genus Stenotrophomonas.</title>
        <authorList>
            <person name="Patil P.P."/>
            <person name="Midha S."/>
            <person name="Patil P.B."/>
        </authorList>
    </citation>
    <scope>NUCLEOTIDE SEQUENCE [LARGE SCALE GENOMIC DNA]</scope>
    <source>
        <strain evidence="3 4">JCM 16536</strain>
    </source>
</reference>
<gene>
    <name evidence="3" type="ORF">ARC20_09400</name>
</gene>
<evidence type="ECO:0000313" key="4">
    <source>
        <dbReference type="Proteomes" id="UP000051802"/>
    </source>
</evidence>
<feature type="chain" id="PRO_5006390696" evidence="2">
    <location>
        <begin position="21"/>
        <end position="322"/>
    </location>
</feature>
<dbReference type="OrthoDB" id="9778934at2"/>
<dbReference type="Gene3D" id="2.160.10.20">
    <property type="entry name" value="Insect antifreeze protein"/>
    <property type="match status" value="1"/>
</dbReference>
<evidence type="ECO:0000256" key="1">
    <source>
        <dbReference type="SAM" id="MobiDB-lite"/>
    </source>
</evidence>
<dbReference type="RefSeq" id="WP_057646340.1">
    <property type="nucleotide sequence ID" value="NZ_LLXU01000074.1"/>
</dbReference>
<name>A0A0R0AF78_9GAMM</name>
<dbReference type="STRING" id="676599.ARC20_09400"/>
<dbReference type="SUPFAM" id="SSF56935">
    <property type="entry name" value="Porins"/>
    <property type="match status" value="1"/>
</dbReference>
<dbReference type="GO" id="GO:0006878">
    <property type="term" value="P:intracellular copper ion homeostasis"/>
    <property type="evidence" value="ECO:0007669"/>
    <property type="project" value="InterPro"/>
</dbReference>
<keyword evidence="2" id="KW-0732">Signal</keyword>